<protein>
    <submittedName>
        <fullName evidence="1">Uncharacterized protein</fullName>
    </submittedName>
</protein>
<dbReference type="AlphaFoldDB" id="A0A2G9YQN3"/>
<gene>
    <name evidence="1" type="ORF">COX39_02400</name>
</gene>
<name>A0A2G9YQN3_9BACT</name>
<dbReference type="Proteomes" id="UP000231567">
    <property type="component" value="Unassembled WGS sequence"/>
</dbReference>
<comment type="caution">
    <text evidence="1">The sequence shown here is derived from an EMBL/GenBank/DDBJ whole genome shotgun (WGS) entry which is preliminary data.</text>
</comment>
<proteinExistence type="predicted"/>
<organism evidence="1 2">
    <name type="scientific">Candidatus Nealsonbacteria bacterium CG23_combo_of_CG06-09_8_20_14_all_40_13</name>
    <dbReference type="NCBI Taxonomy" id="1974724"/>
    <lineage>
        <taxon>Bacteria</taxon>
        <taxon>Candidatus Nealsoniibacteriota</taxon>
    </lineage>
</organism>
<evidence type="ECO:0000313" key="1">
    <source>
        <dbReference type="EMBL" id="PIP21548.1"/>
    </source>
</evidence>
<evidence type="ECO:0000313" key="2">
    <source>
        <dbReference type="Proteomes" id="UP000231567"/>
    </source>
</evidence>
<sequence>MAKADQGRFYAEMRPITHVATGNDLPPFFCTSSIPRFLAWVRVGKKVLSLLSEVGQMARTGLCTKRMGDKSGRKAILPPVVDAGGNTSDKPVK</sequence>
<accession>A0A2G9YQN3</accession>
<reference evidence="1 2" key="1">
    <citation type="submission" date="2017-09" db="EMBL/GenBank/DDBJ databases">
        <title>Depth-based differentiation of microbial function through sediment-hosted aquifers and enrichment of novel symbionts in the deep terrestrial subsurface.</title>
        <authorList>
            <person name="Probst A.J."/>
            <person name="Ladd B."/>
            <person name="Jarett J.K."/>
            <person name="Geller-Mcgrath D.E."/>
            <person name="Sieber C.M."/>
            <person name="Emerson J.B."/>
            <person name="Anantharaman K."/>
            <person name="Thomas B.C."/>
            <person name="Malmstrom R."/>
            <person name="Stieglmeier M."/>
            <person name="Klingl A."/>
            <person name="Woyke T."/>
            <person name="Ryan C.M."/>
            <person name="Banfield J.F."/>
        </authorList>
    </citation>
    <scope>NUCLEOTIDE SEQUENCE [LARGE SCALE GENOMIC DNA]</scope>
    <source>
        <strain evidence="1">CG23_combo_of_CG06-09_8_20_14_all_40_13</strain>
    </source>
</reference>
<dbReference type="EMBL" id="PCRM01000034">
    <property type="protein sequence ID" value="PIP21548.1"/>
    <property type="molecule type" value="Genomic_DNA"/>
</dbReference>